<protein>
    <recommendedName>
        <fullName evidence="1">Knr4/Smi1-like domain-containing protein</fullName>
    </recommendedName>
</protein>
<dbReference type="SMART" id="SM00860">
    <property type="entry name" value="SMI1_KNR4"/>
    <property type="match status" value="1"/>
</dbReference>
<dbReference type="EMBL" id="BMXK01000010">
    <property type="protein sequence ID" value="GHD10208.1"/>
    <property type="molecule type" value="Genomic_DNA"/>
</dbReference>
<organism evidence="2 3">
    <name type="scientific">Zhihengliuella salsuginis</name>
    <dbReference type="NCBI Taxonomy" id="578222"/>
    <lineage>
        <taxon>Bacteria</taxon>
        <taxon>Bacillati</taxon>
        <taxon>Actinomycetota</taxon>
        <taxon>Actinomycetes</taxon>
        <taxon>Micrococcales</taxon>
        <taxon>Micrococcaceae</taxon>
        <taxon>Zhihengliuella</taxon>
    </lineage>
</organism>
<evidence type="ECO:0000259" key="1">
    <source>
        <dbReference type="SMART" id="SM00860"/>
    </source>
</evidence>
<evidence type="ECO:0000313" key="2">
    <source>
        <dbReference type="EMBL" id="GHD10208.1"/>
    </source>
</evidence>
<dbReference type="Proteomes" id="UP000642819">
    <property type="component" value="Unassembled WGS sequence"/>
</dbReference>
<dbReference type="InterPro" id="IPR037883">
    <property type="entry name" value="Knr4/Smi1-like_sf"/>
</dbReference>
<sequence>MAEMFLDKFRSLIPKYLDDQWVDEDGLSSSELDAALAEAGVEIPLVLREFYLSLGGCEDLMEAYYYFWDPEELEYDDGYLLFMEDEEEKYVWGVRIDQLDVPDPIVYRRNNRRNAWRSEEGTFSEYVLDMFAWVFEELEPELDD</sequence>
<comment type="caution">
    <text evidence="2">The sequence shown here is derived from an EMBL/GenBank/DDBJ whole genome shotgun (WGS) entry which is preliminary data.</text>
</comment>
<evidence type="ECO:0000313" key="3">
    <source>
        <dbReference type="Proteomes" id="UP000642819"/>
    </source>
</evidence>
<dbReference type="InterPro" id="IPR018958">
    <property type="entry name" value="Knr4/Smi1-like_dom"/>
</dbReference>
<dbReference type="SUPFAM" id="SSF160631">
    <property type="entry name" value="SMI1/KNR4-like"/>
    <property type="match status" value="1"/>
</dbReference>
<gene>
    <name evidence="2" type="ORF">GCM10008096_23540</name>
</gene>
<dbReference type="RefSeq" id="WP_189350786.1">
    <property type="nucleotide sequence ID" value="NZ_BMXK01000010.1"/>
</dbReference>
<reference evidence="3" key="1">
    <citation type="journal article" date="2019" name="Int. J. Syst. Evol. Microbiol.">
        <title>The Global Catalogue of Microorganisms (GCM) 10K type strain sequencing project: providing services to taxonomists for standard genome sequencing and annotation.</title>
        <authorList>
            <consortium name="The Broad Institute Genomics Platform"/>
            <consortium name="The Broad Institute Genome Sequencing Center for Infectious Disease"/>
            <person name="Wu L."/>
            <person name="Ma J."/>
        </authorList>
    </citation>
    <scope>NUCLEOTIDE SEQUENCE [LARGE SCALE GENOMIC DNA]</scope>
    <source>
        <strain evidence="3">KCTC 19466</strain>
    </source>
</reference>
<feature type="domain" description="Knr4/Smi1-like" evidence="1">
    <location>
        <begin position="26"/>
        <end position="129"/>
    </location>
</feature>
<keyword evidence="3" id="KW-1185">Reference proteome</keyword>
<accession>A0ABQ3GJ73</accession>
<name>A0ABQ3GJ73_9MICC</name>
<proteinExistence type="predicted"/>